<name>A0A7W0HLT9_9BACT</name>
<dbReference type="InterPro" id="IPR026024">
    <property type="entry name" value="Chemotaxis_MeTrfase_CheR"/>
</dbReference>
<dbReference type="GO" id="GO:0032259">
    <property type="term" value="P:methylation"/>
    <property type="evidence" value="ECO:0007669"/>
    <property type="project" value="UniProtKB-KW"/>
</dbReference>
<evidence type="ECO:0000256" key="5">
    <source>
        <dbReference type="ARBA" id="ARBA00022691"/>
    </source>
</evidence>
<dbReference type="PRINTS" id="PR00996">
    <property type="entry name" value="CHERMTFRASE"/>
</dbReference>
<dbReference type="PIRSF" id="PIRSF000410">
    <property type="entry name" value="CheR"/>
    <property type="match status" value="1"/>
</dbReference>
<dbReference type="GO" id="GO:0008983">
    <property type="term" value="F:protein-glutamate O-methyltransferase activity"/>
    <property type="evidence" value="ECO:0007669"/>
    <property type="project" value="UniProtKB-EC"/>
</dbReference>
<dbReference type="SUPFAM" id="SSF47757">
    <property type="entry name" value="Chemotaxis receptor methyltransferase CheR, N-terminal domain"/>
    <property type="match status" value="1"/>
</dbReference>
<protein>
    <recommendedName>
        <fullName evidence="2">protein-glutamate O-methyltransferase</fullName>
        <ecNumber evidence="2">2.1.1.80</ecNumber>
    </recommendedName>
</protein>
<dbReference type="AlphaFoldDB" id="A0A7W0HLT9"/>
<keyword evidence="8" id="KW-1185">Reference proteome</keyword>
<dbReference type="Pfam" id="PF03705">
    <property type="entry name" value="CheR_N"/>
    <property type="match status" value="1"/>
</dbReference>
<evidence type="ECO:0000256" key="1">
    <source>
        <dbReference type="ARBA" id="ARBA00001541"/>
    </source>
</evidence>
<dbReference type="InterPro" id="IPR050903">
    <property type="entry name" value="Bact_Chemotaxis_MeTrfase"/>
</dbReference>
<dbReference type="SUPFAM" id="SSF53335">
    <property type="entry name" value="S-adenosyl-L-methionine-dependent methyltransferases"/>
    <property type="match status" value="1"/>
</dbReference>
<evidence type="ECO:0000256" key="2">
    <source>
        <dbReference type="ARBA" id="ARBA00012534"/>
    </source>
</evidence>
<sequence length="273" mass="31465">MNGYGSLNEKTFRQFSELIYNEAGIHLAEHKQALVSARLGKRMRKLRINDFEDYYRYVQEDQSRAELSQLLDAISTNVTFFYREPDHFEVLGSMVKKWHSEGQRRFRVWCAAASTGEEPYTIALTLAEALDDLRDVKILGTDISTTVLETARRGEYSSKKLQKISKKLAGRYFTPMGGKGDDRIFRVRDEIKNMITFSWLNLSTPPFPMRGPLDVIFCRNVMIYFDNAVRQRLLDEMHRLLKPGGYLMVGHAESLSGLLGGFRSVRPSVYIKQ</sequence>
<dbReference type="InterPro" id="IPR029063">
    <property type="entry name" value="SAM-dependent_MTases_sf"/>
</dbReference>
<dbReference type="CDD" id="cd02440">
    <property type="entry name" value="AdoMet_MTases"/>
    <property type="match status" value="1"/>
</dbReference>
<gene>
    <name evidence="7" type="ORF">HNR65_003031</name>
</gene>
<dbReference type="InterPro" id="IPR036804">
    <property type="entry name" value="CheR_N_sf"/>
</dbReference>
<keyword evidence="5" id="KW-0949">S-adenosyl-L-methionine</keyword>
<dbReference type="RefSeq" id="WP_181552307.1">
    <property type="nucleotide sequence ID" value="NZ_JACDUS010000011.1"/>
</dbReference>
<organism evidence="7 8">
    <name type="scientific">Desulfosalsimonas propionicica</name>
    <dbReference type="NCBI Taxonomy" id="332175"/>
    <lineage>
        <taxon>Bacteria</taxon>
        <taxon>Pseudomonadati</taxon>
        <taxon>Thermodesulfobacteriota</taxon>
        <taxon>Desulfobacteria</taxon>
        <taxon>Desulfobacterales</taxon>
        <taxon>Desulfosalsimonadaceae</taxon>
        <taxon>Desulfosalsimonas</taxon>
    </lineage>
</organism>
<dbReference type="EMBL" id="JACDUS010000011">
    <property type="protein sequence ID" value="MBA2882677.1"/>
    <property type="molecule type" value="Genomic_DNA"/>
</dbReference>
<feature type="domain" description="CheR-type methyltransferase" evidence="6">
    <location>
        <begin position="1"/>
        <end position="273"/>
    </location>
</feature>
<reference evidence="7 8" key="1">
    <citation type="submission" date="2020-07" db="EMBL/GenBank/DDBJ databases">
        <title>Genomic Encyclopedia of Type Strains, Phase IV (KMG-IV): sequencing the most valuable type-strain genomes for metagenomic binning, comparative biology and taxonomic classification.</title>
        <authorList>
            <person name="Goeker M."/>
        </authorList>
    </citation>
    <scope>NUCLEOTIDE SEQUENCE [LARGE SCALE GENOMIC DNA]</scope>
    <source>
        <strain evidence="7 8">DSM 17721</strain>
    </source>
</reference>
<dbReference type="Gene3D" id="1.10.155.10">
    <property type="entry name" value="Chemotaxis receptor methyltransferase CheR, N-terminal domain"/>
    <property type="match status" value="1"/>
</dbReference>
<dbReference type="PROSITE" id="PS50123">
    <property type="entry name" value="CHER"/>
    <property type="match status" value="1"/>
</dbReference>
<dbReference type="Pfam" id="PF01739">
    <property type="entry name" value="CheR"/>
    <property type="match status" value="1"/>
</dbReference>
<dbReference type="InterPro" id="IPR000780">
    <property type="entry name" value="CheR_MeTrfase"/>
</dbReference>
<evidence type="ECO:0000256" key="3">
    <source>
        <dbReference type="ARBA" id="ARBA00022603"/>
    </source>
</evidence>
<dbReference type="PANTHER" id="PTHR24422">
    <property type="entry name" value="CHEMOTAXIS PROTEIN METHYLTRANSFERASE"/>
    <property type="match status" value="1"/>
</dbReference>
<dbReference type="EC" id="2.1.1.80" evidence="2"/>
<dbReference type="PANTHER" id="PTHR24422:SF19">
    <property type="entry name" value="CHEMOTAXIS PROTEIN METHYLTRANSFERASE"/>
    <property type="match status" value="1"/>
</dbReference>
<evidence type="ECO:0000313" key="8">
    <source>
        <dbReference type="Proteomes" id="UP000525298"/>
    </source>
</evidence>
<proteinExistence type="predicted"/>
<keyword evidence="4 7" id="KW-0808">Transferase</keyword>
<comment type="caution">
    <text evidence="7">The sequence shown here is derived from an EMBL/GenBank/DDBJ whole genome shotgun (WGS) entry which is preliminary data.</text>
</comment>
<evidence type="ECO:0000259" key="6">
    <source>
        <dbReference type="PROSITE" id="PS50123"/>
    </source>
</evidence>
<dbReference type="SMART" id="SM00138">
    <property type="entry name" value="MeTrc"/>
    <property type="match status" value="1"/>
</dbReference>
<accession>A0A7W0HLT9</accession>
<evidence type="ECO:0000313" key="7">
    <source>
        <dbReference type="EMBL" id="MBA2882677.1"/>
    </source>
</evidence>
<dbReference type="InterPro" id="IPR022641">
    <property type="entry name" value="CheR_N"/>
</dbReference>
<dbReference type="Gene3D" id="3.40.50.150">
    <property type="entry name" value="Vaccinia Virus protein VP39"/>
    <property type="match status" value="1"/>
</dbReference>
<keyword evidence="3 7" id="KW-0489">Methyltransferase</keyword>
<dbReference type="InterPro" id="IPR022642">
    <property type="entry name" value="CheR_C"/>
</dbReference>
<evidence type="ECO:0000256" key="4">
    <source>
        <dbReference type="ARBA" id="ARBA00022679"/>
    </source>
</evidence>
<dbReference type="Proteomes" id="UP000525298">
    <property type="component" value="Unassembled WGS sequence"/>
</dbReference>
<comment type="catalytic activity">
    <reaction evidence="1">
        <text>L-glutamyl-[protein] + S-adenosyl-L-methionine = [protein]-L-glutamate 5-O-methyl ester + S-adenosyl-L-homocysteine</text>
        <dbReference type="Rhea" id="RHEA:24452"/>
        <dbReference type="Rhea" id="RHEA-COMP:10208"/>
        <dbReference type="Rhea" id="RHEA-COMP:10311"/>
        <dbReference type="ChEBI" id="CHEBI:29973"/>
        <dbReference type="ChEBI" id="CHEBI:57856"/>
        <dbReference type="ChEBI" id="CHEBI:59789"/>
        <dbReference type="ChEBI" id="CHEBI:82795"/>
        <dbReference type="EC" id="2.1.1.80"/>
    </reaction>
</comment>